<dbReference type="AlphaFoldDB" id="A0A4Y2P6G9"/>
<dbReference type="EMBL" id="BGPR01213395">
    <property type="protein sequence ID" value="GBN46891.1"/>
    <property type="molecule type" value="Genomic_DNA"/>
</dbReference>
<comment type="caution">
    <text evidence="1">The sequence shown here is derived from an EMBL/GenBank/DDBJ whole genome shotgun (WGS) entry which is preliminary data.</text>
</comment>
<reference evidence="1 2" key="1">
    <citation type="journal article" date="2019" name="Sci. Rep.">
        <title>Orb-weaving spider Araneus ventricosus genome elucidates the spidroin gene catalogue.</title>
        <authorList>
            <person name="Kono N."/>
            <person name="Nakamura H."/>
            <person name="Ohtoshi R."/>
            <person name="Moran D.A.P."/>
            <person name="Shinohara A."/>
            <person name="Yoshida Y."/>
            <person name="Fujiwara M."/>
            <person name="Mori M."/>
            <person name="Tomita M."/>
            <person name="Arakawa K."/>
        </authorList>
    </citation>
    <scope>NUCLEOTIDE SEQUENCE [LARGE SCALE GENOMIC DNA]</scope>
</reference>
<evidence type="ECO:0000313" key="1">
    <source>
        <dbReference type="EMBL" id="GBN46891.1"/>
    </source>
</evidence>
<proteinExistence type="predicted"/>
<dbReference type="Proteomes" id="UP000499080">
    <property type="component" value="Unassembled WGS sequence"/>
</dbReference>
<gene>
    <name evidence="1" type="ORF">AVEN_257940_1</name>
</gene>
<protein>
    <submittedName>
        <fullName evidence="1">Uncharacterized protein</fullName>
    </submittedName>
</protein>
<sequence length="49" mass="5893">MSEKKCYQDEKINFRRKERLFIPADWSEGITSKIRRLNCGVHRTLVILL</sequence>
<name>A0A4Y2P6G9_ARAVE</name>
<evidence type="ECO:0000313" key="2">
    <source>
        <dbReference type="Proteomes" id="UP000499080"/>
    </source>
</evidence>
<keyword evidence="2" id="KW-1185">Reference proteome</keyword>
<accession>A0A4Y2P6G9</accession>
<feature type="non-terminal residue" evidence="1">
    <location>
        <position position="49"/>
    </location>
</feature>
<organism evidence="1 2">
    <name type="scientific">Araneus ventricosus</name>
    <name type="common">Orbweaver spider</name>
    <name type="synonym">Epeira ventricosa</name>
    <dbReference type="NCBI Taxonomy" id="182803"/>
    <lineage>
        <taxon>Eukaryota</taxon>
        <taxon>Metazoa</taxon>
        <taxon>Ecdysozoa</taxon>
        <taxon>Arthropoda</taxon>
        <taxon>Chelicerata</taxon>
        <taxon>Arachnida</taxon>
        <taxon>Araneae</taxon>
        <taxon>Araneomorphae</taxon>
        <taxon>Entelegynae</taxon>
        <taxon>Araneoidea</taxon>
        <taxon>Araneidae</taxon>
        <taxon>Araneus</taxon>
    </lineage>
</organism>